<accession>A0A7Y9LM08</accession>
<organism evidence="5 6">
    <name type="scientific">Pigmentiphaga litoralis</name>
    <dbReference type="NCBI Taxonomy" id="516702"/>
    <lineage>
        <taxon>Bacteria</taxon>
        <taxon>Pseudomonadati</taxon>
        <taxon>Pseudomonadota</taxon>
        <taxon>Betaproteobacteria</taxon>
        <taxon>Burkholderiales</taxon>
        <taxon>Alcaligenaceae</taxon>
        <taxon>Pigmentiphaga</taxon>
    </lineage>
</organism>
<feature type="signal peptide" evidence="3">
    <location>
        <begin position="1"/>
        <end position="25"/>
    </location>
</feature>
<dbReference type="Gene3D" id="6.10.250.3150">
    <property type="match status" value="1"/>
</dbReference>
<dbReference type="InterPro" id="IPR016047">
    <property type="entry name" value="M23ase_b-sheet_dom"/>
</dbReference>
<feature type="chain" id="PRO_5030578583" evidence="3">
    <location>
        <begin position="26"/>
        <end position="481"/>
    </location>
</feature>
<dbReference type="Pfam" id="PF01551">
    <property type="entry name" value="Peptidase_M23"/>
    <property type="match status" value="1"/>
</dbReference>
<dbReference type="PANTHER" id="PTHR21666">
    <property type="entry name" value="PEPTIDASE-RELATED"/>
    <property type="match status" value="1"/>
</dbReference>
<keyword evidence="3" id="KW-0732">Signal</keyword>
<comment type="caution">
    <text evidence="5">The sequence shown here is derived from an EMBL/GenBank/DDBJ whole genome shotgun (WGS) entry which is preliminary data.</text>
</comment>
<dbReference type="Gene3D" id="2.70.70.10">
    <property type="entry name" value="Glucose Permease (Domain IIA)"/>
    <property type="match status" value="1"/>
</dbReference>
<dbReference type="SUPFAM" id="SSF51261">
    <property type="entry name" value="Duplicated hybrid motif"/>
    <property type="match status" value="1"/>
</dbReference>
<feature type="domain" description="M23ase beta-sheet core" evidence="4">
    <location>
        <begin position="381"/>
        <end position="474"/>
    </location>
</feature>
<sequence>MILQAATFSLAALVLVASGTSAAVAAQSATTPPPGAPSDPKVVAREREALRNRLEALKKDIAEQEEAKSDAADALKESEQTISRTNRRLAEISASQAKARAELDAKNSQIATQEAVLARRQDNLGDLLRKQYATGGITPWSALLSGDDPQRLGRNLSYLGYVSQARAAAVVDLRSELEQLNQLRNQADNRRTELDTLAKEEGRQREELLKQSAERRKVMDTISAQLDSQRKEATAVARDEQRLSRVIDELTRMIAKQAEEARQKRIAEQKRREEDARRVAAAAAAEARRAEAAAKAQAQAQARARAEAARQGRTPPPEPPPVAVRPAPPPPPPETAVARNDDVPDASLSGQFEKLRGRLRLPVRGDVVGRFGSPRGEGGSWRGVFIRAGEGATVHAVAAGKVVFADWLRGFGNLVIVDHGSQYLSIYGNNQSILKHVGDSIASGDVIANVGATGGQSESGLYFELRFRGAPFDPLKWTALR</sequence>
<feature type="coiled-coil region" evidence="1">
    <location>
        <begin position="170"/>
        <end position="200"/>
    </location>
</feature>
<name>A0A7Y9LM08_9BURK</name>
<keyword evidence="6" id="KW-1185">Reference proteome</keyword>
<keyword evidence="1" id="KW-0175">Coiled coil</keyword>
<feature type="region of interest" description="Disordered" evidence="2">
    <location>
        <begin position="61"/>
        <end position="82"/>
    </location>
</feature>
<dbReference type="AlphaFoldDB" id="A0A7Y9LM08"/>
<evidence type="ECO:0000259" key="4">
    <source>
        <dbReference type="Pfam" id="PF01551"/>
    </source>
</evidence>
<dbReference type="Proteomes" id="UP000542125">
    <property type="component" value="Unassembled WGS sequence"/>
</dbReference>
<proteinExistence type="predicted"/>
<feature type="compositionally biased region" description="Basic and acidic residues" evidence="2">
    <location>
        <begin position="61"/>
        <end position="79"/>
    </location>
</feature>
<evidence type="ECO:0000313" key="5">
    <source>
        <dbReference type="EMBL" id="NYE81643.1"/>
    </source>
</evidence>
<feature type="compositionally biased region" description="Low complexity" evidence="2">
    <location>
        <begin position="293"/>
        <end position="303"/>
    </location>
</feature>
<evidence type="ECO:0000313" key="6">
    <source>
        <dbReference type="Proteomes" id="UP000542125"/>
    </source>
</evidence>
<dbReference type="InterPro" id="IPR011055">
    <property type="entry name" value="Dup_hybrid_motif"/>
</dbReference>
<dbReference type="GO" id="GO:0004222">
    <property type="term" value="F:metalloendopeptidase activity"/>
    <property type="evidence" value="ECO:0007669"/>
    <property type="project" value="TreeGrafter"/>
</dbReference>
<feature type="region of interest" description="Disordered" evidence="2">
    <location>
        <begin position="290"/>
        <end position="348"/>
    </location>
</feature>
<evidence type="ECO:0000256" key="3">
    <source>
        <dbReference type="SAM" id="SignalP"/>
    </source>
</evidence>
<dbReference type="CDD" id="cd12797">
    <property type="entry name" value="M23_peptidase"/>
    <property type="match status" value="1"/>
</dbReference>
<dbReference type="PANTHER" id="PTHR21666:SF270">
    <property type="entry name" value="MUREIN HYDROLASE ACTIVATOR ENVC"/>
    <property type="match status" value="1"/>
</dbReference>
<dbReference type="InterPro" id="IPR050570">
    <property type="entry name" value="Cell_wall_metabolism_enzyme"/>
</dbReference>
<evidence type="ECO:0000256" key="2">
    <source>
        <dbReference type="SAM" id="MobiDB-lite"/>
    </source>
</evidence>
<dbReference type="FunFam" id="2.70.70.10:FF:000003">
    <property type="entry name" value="Murein hydrolase activator EnvC"/>
    <property type="match status" value="1"/>
</dbReference>
<dbReference type="RefSeq" id="WP_373563381.1">
    <property type="nucleotide sequence ID" value="NZ_JACBYR010000001.1"/>
</dbReference>
<gene>
    <name evidence="5" type="ORF">FHW18_000914</name>
</gene>
<evidence type="ECO:0000256" key="1">
    <source>
        <dbReference type="SAM" id="Coils"/>
    </source>
</evidence>
<dbReference type="EMBL" id="JACBYR010000001">
    <property type="protein sequence ID" value="NYE81643.1"/>
    <property type="molecule type" value="Genomic_DNA"/>
</dbReference>
<feature type="compositionally biased region" description="Pro residues" evidence="2">
    <location>
        <begin position="314"/>
        <end position="334"/>
    </location>
</feature>
<protein>
    <submittedName>
        <fullName evidence="5">Septal ring factor EnvC (AmiA/AmiB activator)</fullName>
    </submittedName>
</protein>
<reference evidence="5 6" key="1">
    <citation type="submission" date="2020-07" db="EMBL/GenBank/DDBJ databases">
        <title>Genomic Encyclopedia of Type Strains, Phase IV (KMG-V): Genome sequencing to study the core and pangenomes of soil and plant-associated prokaryotes.</title>
        <authorList>
            <person name="Whitman W."/>
        </authorList>
    </citation>
    <scope>NUCLEOTIDE SEQUENCE [LARGE SCALE GENOMIC DNA]</scope>
    <source>
        <strain evidence="5 6">SAS40</strain>
    </source>
</reference>